<comment type="caution">
    <text evidence="2">The sequence shown here is derived from an EMBL/GenBank/DDBJ whole genome shotgun (WGS) entry which is preliminary data.</text>
</comment>
<dbReference type="EMBL" id="SNYW01000014">
    <property type="protein sequence ID" value="TDQ77561.1"/>
    <property type="molecule type" value="Genomic_DNA"/>
</dbReference>
<name>A0A4R6WGY1_9PROT</name>
<keyword evidence="3" id="KW-1185">Reference proteome</keyword>
<dbReference type="InterPro" id="IPR032710">
    <property type="entry name" value="NTF2-like_dom_sf"/>
</dbReference>
<accession>A0A4R6WGY1</accession>
<evidence type="ECO:0000313" key="2">
    <source>
        <dbReference type="EMBL" id="TDQ77561.1"/>
    </source>
</evidence>
<proteinExistence type="predicted"/>
<dbReference type="RefSeq" id="WP_133615151.1">
    <property type="nucleotide sequence ID" value="NZ_SNYW01000014.1"/>
</dbReference>
<dbReference type="InterPro" id="IPR037401">
    <property type="entry name" value="SnoaL-like"/>
</dbReference>
<dbReference type="OrthoDB" id="1115105at2"/>
<dbReference type="Pfam" id="PF12680">
    <property type="entry name" value="SnoaL_2"/>
    <property type="match status" value="1"/>
</dbReference>
<organism evidence="2 3">
    <name type="scientific">Dongia mobilis</name>
    <dbReference type="NCBI Taxonomy" id="578943"/>
    <lineage>
        <taxon>Bacteria</taxon>
        <taxon>Pseudomonadati</taxon>
        <taxon>Pseudomonadota</taxon>
        <taxon>Alphaproteobacteria</taxon>
        <taxon>Rhodospirillales</taxon>
        <taxon>Dongiaceae</taxon>
        <taxon>Dongia</taxon>
    </lineage>
</organism>
<feature type="domain" description="SnoaL-like" evidence="1">
    <location>
        <begin position="10"/>
        <end position="117"/>
    </location>
</feature>
<sequence length="149" mass="17161">MAIDAAATLQDYLALWADPSPDRDLDRLDGLTTESIVFRDPIQEVHGRDGLKALFADSHHSVADSDVRIDGIAWVDQRRAFVKWHYAGTIRRLSLPNWSVTGMSDIRFDERGLIVKHEDHWDLASGLFEHFPLIGGLFRRLRMRLRLKR</sequence>
<protein>
    <submittedName>
        <fullName evidence="2">SnoaL-like protein</fullName>
    </submittedName>
</protein>
<dbReference type="Gene3D" id="3.10.450.50">
    <property type="match status" value="1"/>
</dbReference>
<dbReference type="SUPFAM" id="SSF54427">
    <property type="entry name" value="NTF2-like"/>
    <property type="match status" value="1"/>
</dbReference>
<evidence type="ECO:0000259" key="1">
    <source>
        <dbReference type="Pfam" id="PF12680"/>
    </source>
</evidence>
<reference evidence="2 3" key="1">
    <citation type="submission" date="2019-03" db="EMBL/GenBank/DDBJ databases">
        <title>Genomic Encyclopedia of Type Strains, Phase III (KMG-III): the genomes of soil and plant-associated and newly described type strains.</title>
        <authorList>
            <person name="Whitman W."/>
        </authorList>
    </citation>
    <scope>NUCLEOTIDE SEQUENCE [LARGE SCALE GENOMIC DNA]</scope>
    <source>
        <strain evidence="2 3">CGMCC 1.7660</strain>
    </source>
</reference>
<gene>
    <name evidence="2" type="ORF">A8950_3713</name>
</gene>
<dbReference type="Proteomes" id="UP000295783">
    <property type="component" value="Unassembled WGS sequence"/>
</dbReference>
<evidence type="ECO:0000313" key="3">
    <source>
        <dbReference type="Proteomes" id="UP000295783"/>
    </source>
</evidence>
<dbReference type="AlphaFoldDB" id="A0A4R6WGY1"/>